<dbReference type="PROSITE" id="PS50977">
    <property type="entry name" value="HTH_TETR_2"/>
    <property type="match status" value="1"/>
</dbReference>
<reference evidence="4 5" key="1">
    <citation type="submission" date="2018-09" db="EMBL/GenBank/DDBJ databases">
        <title>Alcanivorax profundi sp. nov., isolated from 1000 m-depth seawater of the Mariana Trench.</title>
        <authorList>
            <person name="Liu J."/>
        </authorList>
    </citation>
    <scope>NUCLEOTIDE SEQUENCE [LARGE SCALE GENOMIC DNA]</scope>
    <source>
        <strain evidence="4 5">MTEO17</strain>
    </source>
</reference>
<dbReference type="EMBL" id="QYYA01000002">
    <property type="protein sequence ID" value="RJG18197.1"/>
    <property type="molecule type" value="Genomic_DNA"/>
</dbReference>
<evidence type="ECO:0000259" key="3">
    <source>
        <dbReference type="PROSITE" id="PS50977"/>
    </source>
</evidence>
<evidence type="ECO:0000256" key="1">
    <source>
        <dbReference type="ARBA" id="ARBA00023125"/>
    </source>
</evidence>
<evidence type="ECO:0000313" key="5">
    <source>
        <dbReference type="Proteomes" id="UP000283734"/>
    </source>
</evidence>
<dbReference type="Proteomes" id="UP000283734">
    <property type="component" value="Unassembled WGS sequence"/>
</dbReference>
<dbReference type="InterPro" id="IPR009057">
    <property type="entry name" value="Homeodomain-like_sf"/>
</dbReference>
<dbReference type="InterPro" id="IPR001647">
    <property type="entry name" value="HTH_TetR"/>
</dbReference>
<gene>
    <name evidence="4" type="ORF">D4A39_06885</name>
</gene>
<dbReference type="Pfam" id="PF17928">
    <property type="entry name" value="TetR_C_22"/>
    <property type="match status" value="1"/>
</dbReference>
<organism evidence="4 5">
    <name type="scientific">Alcanivorax profundi</name>
    <dbReference type="NCBI Taxonomy" id="2338368"/>
    <lineage>
        <taxon>Bacteria</taxon>
        <taxon>Pseudomonadati</taxon>
        <taxon>Pseudomonadota</taxon>
        <taxon>Gammaproteobacteria</taxon>
        <taxon>Oceanospirillales</taxon>
        <taxon>Alcanivoracaceae</taxon>
        <taxon>Alcanivorax</taxon>
    </lineage>
</organism>
<keyword evidence="5" id="KW-1185">Reference proteome</keyword>
<dbReference type="InterPro" id="IPR050109">
    <property type="entry name" value="HTH-type_TetR-like_transc_reg"/>
</dbReference>
<sequence>MRRRPEQLRARKTLDDILSAAKVLIGERGTEGFSMTELAQHAGLSKPALYRYFPNKKAILVELTQSVFEENRHLVARHLAATRSGKEKEVLVKTLTAYCSVHTGEPYRRHLRAAMSADPDLVELDLADSEHNARQATQALHPFFPTIEKDELHRRLLILMNQMEPFAKLVASRPKAEWHHFIQSYASLCLATLQPSS</sequence>
<accession>A0A418XYX5</accession>
<dbReference type="RefSeq" id="WP_119917746.1">
    <property type="nucleotide sequence ID" value="NZ_QYYA01000002.1"/>
</dbReference>
<dbReference type="InterPro" id="IPR041674">
    <property type="entry name" value="TetR_C_22"/>
</dbReference>
<feature type="domain" description="HTH tetR-type" evidence="3">
    <location>
        <begin position="11"/>
        <end position="71"/>
    </location>
</feature>
<keyword evidence="1 2" id="KW-0238">DNA-binding</keyword>
<evidence type="ECO:0000313" key="4">
    <source>
        <dbReference type="EMBL" id="RJG18197.1"/>
    </source>
</evidence>
<dbReference type="GO" id="GO:0003700">
    <property type="term" value="F:DNA-binding transcription factor activity"/>
    <property type="evidence" value="ECO:0007669"/>
    <property type="project" value="TreeGrafter"/>
</dbReference>
<dbReference type="Pfam" id="PF00440">
    <property type="entry name" value="TetR_N"/>
    <property type="match status" value="1"/>
</dbReference>
<dbReference type="SUPFAM" id="SSF46689">
    <property type="entry name" value="Homeodomain-like"/>
    <property type="match status" value="1"/>
</dbReference>
<feature type="DNA-binding region" description="H-T-H motif" evidence="2">
    <location>
        <begin position="34"/>
        <end position="53"/>
    </location>
</feature>
<dbReference type="GO" id="GO:0000976">
    <property type="term" value="F:transcription cis-regulatory region binding"/>
    <property type="evidence" value="ECO:0007669"/>
    <property type="project" value="TreeGrafter"/>
</dbReference>
<dbReference type="PANTHER" id="PTHR30055:SF146">
    <property type="entry name" value="HTH-TYPE TRANSCRIPTIONAL DUAL REGULATOR CECR"/>
    <property type="match status" value="1"/>
</dbReference>
<comment type="caution">
    <text evidence="4">The sequence shown here is derived from an EMBL/GenBank/DDBJ whole genome shotgun (WGS) entry which is preliminary data.</text>
</comment>
<protein>
    <submittedName>
        <fullName evidence="4">TetR/AcrR family transcriptional regulator</fullName>
    </submittedName>
</protein>
<proteinExistence type="predicted"/>
<name>A0A418XYX5_9GAMM</name>
<dbReference type="OrthoDB" id="5816932at2"/>
<evidence type="ECO:0000256" key="2">
    <source>
        <dbReference type="PROSITE-ProRule" id="PRU00335"/>
    </source>
</evidence>
<dbReference type="Gene3D" id="1.10.357.10">
    <property type="entry name" value="Tetracycline Repressor, domain 2"/>
    <property type="match status" value="1"/>
</dbReference>
<dbReference type="PRINTS" id="PR00455">
    <property type="entry name" value="HTHTETR"/>
</dbReference>
<dbReference type="AlphaFoldDB" id="A0A418XYX5"/>
<dbReference type="PANTHER" id="PTHR30055">
    <property type="entry name" value="HTH-TYPE TRANSCRIPTIONAL REGULATOR RUTR"/>
    <property type="match status" value="1"/>
</dbReference>